<dbReference type="SMART" id="SM00220">
    <property type="entry name" value="S_TKc"/>
    <property type="match status" value="1"/>
</dbReference>
<dbReference type="PROSITE" id="PS00107">
    <property type="entry name" value="PROTEIN_KINASE_ATP"/>
    <property type="match status" value="1"/>
</dbReference>
<feature type="domain" description="Protein kinase" evidence="12">
    <location>
        <begin position="4"/>
        <end position="260"/>
    </location>
</feature>
<dbReference type="InterPro" id="IPR000719">
    <property type="entry name" value="Prot_kinase_dom"/>
</dbReference>
<dbReference type="GO" id="GO:0006970">
    <property type="term" value="P:response to osmotic stress"/>
    <property type="evidence" value="ECO:0007669"/>
    <property type="project" value="UniProtKB-ARBA"/>
</dbReference>
<dbReference type="PANTHER" id="PTHR24343:SF376">
    <property type="entry name" value="SERINE_THREONINE-PROTEIN KINASE SRK2A-RELATED"/>
    <property type="match status" value="1"/>
</dbReference>
<evidence type="ECO:0000256" key="9">
    <source>
        <dbReference type="PROSITE-ProRule" id="PRU10141"/>
    </source>
</evidence>
<dbReference type="GO" id="GO:0005524">
    <property type="term" value="F:ATP binding"/>
    <property type="evidence" value="ECO:0007669"/>
    <property type="project" value="UniProtKB-UniRule"/>
</dbReference>
<comment type="catalytic activity">
    <reaction evidence="8">
        <text>L-seryl-[protein] + ATP = O-phospho-L-seryl-[protein] + ADP + H(+)</text>
        <dbReference type="Rhea" id="RHEA:17989"/>
        <dbReference type="Rhea" id="RHEA-COMP:9863"/>
        <dbReference type="Rhea" id="RHEA-COMP:11604"/>
        <dbReference type="ChEBI" id="CHEBI:15378"/>
        <dbReference type="ChEBI" id="CHEBI:29999"/>
        <dbReference type="ChEBI" id="CHEBI:30616"/>
        <dbReference type="ChEBI" id="CHEBI:83421"/>
        <dbReference type="ChEBI" id="CHEBI:456216"/>
        <dbReference type="EC" id="2.7.11.1"/>
    </reaction>
</comment>
<dbReference type="InterPro" id="IPR011009">
    <property type="entry name" value="Kinase-like_dom_sf"/>
</dbReference>
<comment type="catalytic activity">
    <reaction evidence="7">
        <text>L-threonyl-[protein] + ATP = O-phospho-L-threonyl-[protein] + ADP + H(+)</text>
        <dbReference type="Rhea" id="RHEA:46608"/>
        <dbReference type="Rhea" id="RHEA-COMP:11060"/>
        <dbReference type="Rhea" id="RHEA-COMP:11605"/>
        <dbReference type="ChEBI" id="CHEBI:15378"/>
        <dbReference type="ChEBI" id="CHEBI:30013"/>
        <dbReference type="ChEBI" id="CHEBI:30616"/>
        <dbReference type="ChEBI" id="CHEBI:61977"/>
        <dbReference type="ChEBI" id="CHEBI:456216"/>
        <dbReference type="EC" id="2.7.11.1"/>
    </reaction>
</comment>
<proteinExistence type="inferred from homology"/>
<organism evidence="13 14">
    <name type="scientific">Daucus carota subsp. sativus</name>
    <name type="common">Carrot</name>
    <dbReference type="NCBI Taxonomy" id="79200"/>
    <lineage>
        <taxon>Eukaryota</taxon>
        <taxon>Viridiplantae</taxon>
        <taxon>Streptophyta</taxon>
        <taxon>Embryophyta</taxon>
        <taxon>Tracheophyta</taxon>
        <taxon>Spermatophyta</taxon>
        <taxon>Magnoliopsida</taxon>
        <taxon>eudicotyledons</taxon>
        <taxon>Gunneridae</taxon>
        <taxon>Pentapetalae</taxon>
        <taxon>asterids</taxon>
        <taxon>campanulids</taxon>
        <taxon>Apiales</taxon>
        <taxon>Apiaceae</taxon>
        <taxon>Apioideae</taxon>
        <taxon>Scandiceae</taxon>
        <taxon>Daucinae</taxon>
        <taxon>Daucus</taxon>
        <taxon>Daucus sect. Daucus</taxon>
    </lineage>
</organism>
<dbReference type="EMBL" id="CP093345">
    <property type="protein sequence ID" value="WOG94130.1"/>
    <property type="molecule type" value="Genomic_DNA"/>
</dbReference>
<keyword evidence="4 9" id="KW-0547">Nucleotide-binding</keyword>
<sequence>MDKYEFVKDIGVGSFGSAKLMRNKATQELVAMKFIERGSKINTNVEREIINHRSLIHPNIVRFKQVLLTPTHLVIEMEYAAGGELFDRIVMAGRFSENEARYFFQQLISGVSYCHFRNVCHRDLKLANTLLDGSPVPILKICDFGFSKSSMLHSRPKSIAGTLRYIAPEILSGSEYSGKMADVWSCGVTLYIMLVGAYPFEDQKEPRNYRKTVQRILGAQYKIPDVVYISQDCRHLLSRILVAPASRRITIEEIKNHPWFLKNLPWKESEAAQGIYYWNDNSTYSSQSLESIMEIVREARKPAMNPPSVIISSEIKSQPSGKEPEAAKGIYNSNEKLASSSKRLESTKEVNEQEENVEHLVEEEEEEYDKKVKEVYEDKQVKEVDEDKQMNKEHEDNQVKEAYKCSICRNKMIKMLCRTSLFLTYAFLQISWYQ</sequence>
<accession>A0AAF0WQC4</accession>
<dbReference type="InterPro" id="IPR008271">
    <property type="entry name" value="Ser/Thr_kinase_AS"/>
</dbReference>
<keyword evidence="2 10" id="KW-0723">Serine/threonine-protein kinase</keyword>
<evidence type="ECO:0000256" key="5">
    <source>
        <dbReference type="ARBA" id="ARBA00022777"/>
    </source>
</evidence>
<dbReference type="PROSITE" id="PS50011">
    <property type="entry name" value="PROTEIN_KINASE_DOM"/>
    <property type="match status" value="1"/>
</dbReference>
<dbReference type="PROSITE" id="PS00108">
    <property type="entry name" value="PROTEIN_KINASE_ST"/>
    <property type="match status" value="1"/>
</dbReference>
<dbReference type="FunFam" id="1.10.510.10:FF:000132">
    <property type="entry name" value="Serine/threonine-protein kinase SRK2A"/>
    <property type="match status" value="1"/>
</dbReference>
<evidence type="ECO:0000256" key="10">
    <source>
        <dbReference type="RuleBase" id="RU000304"/>
    </source>
</evidence>
<dbReference type="Gene3D" id="3.30.200.20">
    <property type="entry name" value="Phosphorylase Kinase, domain 1"/>
    <property type="match status" value="1"/>
</dbReference>
<evidence type="ECO:0000256" key="1">
    <source>
        <dbReference type="ARBA" id="ARBA00012513"/>
    </source>
</evidence>
<evidence type="ECO:0000256" key="8">
    <source>
        <dbReference type="ARBA" id="ARBA00048679"/>
    </source>
</evidence>
<dbReference type="KEGG" id="dcr:108211173"/>
<feature type="region of interest" description="Disordered" evidence="11">
    <location>
        <begin position="338"/>
        <end position="369"/>
    </location>
</feature>
<gene>
    <name evidence="13" type="ORF">DCAR_0313423</name>
</gene>
<dbReference type="Proteomes" id="UP000077755">
    <property type="component" value="Chromosome 3"/>
</dbReference>
<comment type="similarity">
    <text evidence="10">Belongs to the protein kinase superfamily.</text>
</comment>
<evidence type="ECO:0000256" key="7">
    <source>
        <dbReference type="ARBA" id="ARBA00047899"/>
    </source>
</evidence>
<keyword evidence="3" id="KW-0808">Transferase</keyword>
<dbReference type="AlphaFoldDB" id="A0AAF0WQC4"/>
<evidence type="ECO:0000313" key="13">
    <source>
        <dbReference type="EMBL" id="WOG94130.1"/>
    </source>
</evidence>
<evidence type="ECO:0000256" key="3">
    <source>
        <dbReference type="ARBA" id="ARBA00022679"/>
    </source>
</evidence>
<keyword evidence="5" id="KW-0418">Kinase</keyword>
<dbReference type="GO" id="GO:0004674">
    <property type="term" value="F:protein serine/threonine kinase activity"/>
    <property type="evidence" value="ECO:0007669"/>
    <property type="project" value="UniProtKB-KW"/>
</dbReference>
<reference evidence="13" key="2">
    <citation type="submission" date="2022-03" db="EMBL/GenBank/DDBJ databases">
        <title>Draft title - Genomic analysis of global carrot germplasm unveils the trajectory of domestication and the origin of high carotenoid orange carrot.</title>
        <authorList>
            <person name="Iorizzo M."/>
            <person name="Ellison S."/>
            <person name="Senalik D."/>
            <person name="Macko-Podgorni A."/>
            <person name="Grzebelus D."/>
            <person name="Bostan H."/>
            <person name="Rolling W."/>
            <person name="Curaba J."/>
            <person name="Simon P."/>
        </authorList>
    </citation>
    <scope>NUCLEOTIDE SEQUENCE</scope>
    <source>
        <tissue evidence="13">Leaf</tissue>
    </source>
</reference>
<dbReference type="PANTHER" id="PTHR24343">
    <property type="entry name" value="SERINE/THREONINE KINASE"/>
    <property type="match status" value="1"/>
</dbReference>
<dbReference type="SUPFAM" id="SSF56112">
    <property type="entry name" value="Protein kinase-like (PK-like)"/>
    <property type="match status" value="1"/>
</dbReference>
<reference evidence="13" key="1">
    <citation type="journal article" date="2016" name="Nat. Genet.">
        <title>A high-quality carrot genome assembly provides new insights into carotenoid accumulation and asterid genome evolution.</title>
        <authorList>
            <person name="Iorizzo M."/>
            <person name="Ellison S."/>
            <person name="Senalik D."/>
            <person name="Zeng P."/>
            <person name="Satapoomin P."/>
            <person name="Huang J."/>
            <person name="Bowman M."/>
            <person name="Iovene M."/>
            <person name="Sanseverino W."/>
            <person name="Cavagnaro P."/>
            <person name="Yildiz M."/>
            <person name="Macko-Podgorni A."/>
            <person name="Moranska E."/>
            <person name="Grzebelus E."/>
            <person name="Grzebelus D."/>
            <person name="Ashrafi H."/>
            <person name="Zheng Z."/>
            <person name="Cheng S."/>
            <person name="Spooner D."/>
            <person name="Van Deynze A."/>
            <person name="Simon P."/>
        </authorList>
    </citation>
    <scope>NUCLEOTIDE SEQUENCE</scope>
    <source>
        <tissue evidence="13">Leaf</tissue>
    </source>
</reference>
<dbReference type="Pfam" id="PF00069">
    <property type="entry name" value="Pkinase"/>
    <property type="match status" value="1"/>
</dbReference>
<keyword evidence="14" id="KW-1185">Reference proteome</keyword>
<dbReference type="InterPro" id="IPR017441">
    <property type="entry name" value="Protein_kinase_ATP_BS"/>
</dbReference>
<evidence type="ECO:0000256" key="11">
    <source>
        <dbReference type="SAM" id="MobiDB-lite"/>
    </source>
</evidence>
<evidence type="ECO:0000256" key="2">
    <source>
        <dbReference type="ARBA" id="ARBA00022527"/>
    </source>
</evidence>
<name>A0AAF0WQC4_DAUCS</name>
<dbReference type="EC" id="2.7.11.1" evidence="1"/>
<evidence type="ECO:0000259" key="12">
    <source>
        <dbReference type="PROSITE" id="PS50011"/>
    </source>
</evidence>
<evidence type="ECO:0000256" key="4">
    <source>
        <dbReference type="ARBA" id="ARBA00022741"/>
    </source>
</evidence>
<evidence type="ECO:0000313" key="14">
    <source>
        <dbReference type="Proteomes" id="UP000077755"/>
    </source>
</evidence>
<keyword evidence="6 9" id="KW-0067">ATP-binding</keyword>
<dbReference type="Gene3D" id="1.10.510.10">
    <property type="entry name" value="Transferase(Phosphotransferase) domain 1"/>
    <property type="match status" value="1"/>
</dbReference>
<evidence type="ECO:0000256" key="6">
    <source>
        <dbReference type="ARBA" id="ARBA00022840"/>
    </source>
</evidence>
<feature type="compositionally biased region" description="Basic and acidic residues" evidence="11">
    <location>
        <begin position="342"/>
        <end position="360"/>
    </location>
</feature>
<feature type="binding site" evidence="9">
    <location>
        <position position="33"/>
    </location>
    <ligand>
        <name>ATP</name>
        <dbReference type="ChEBI" id="CHEBI:30616"/>
    </ligand>
</feature>
<protein>
    <recommendedName>
        <fullName evidence="1">non-specific serine/threonine protein kinase</fullName>
        <ecNumber evidence="1">2.7.11.1</ecNumber>
    </recommendedName>
</protein>